<feature type="signal peptide" evidence="1">
    <location>
        <begin position="1"/>
        <end position="30"/>
    </location>
</feature>
<keyword evidence="3" id="KW-1185">Reference proteome</keyword>
<gene>
    <name evidence="2" type="ordered locus">Francci3_1658</name>
</gene>
<dbReference type="OrthoDB" id="3745543at2"/>
<evidence type="ECO:0008006" key="4">
    <source>
        <dbReference type="Google" id="ProtNLM"/>
    </source>
</evidence>
<evidence type="ECO:0000256" key="1">
    <source>
        <dbReference type="SAM" id="SignalP"/>
    </source>
</evidence>
<proteinExistence type="predicted"/>
<name>Q2JCF8_FRACC</name>
<reference evidence="2 3" key="1">
    <citation type="journal article" date="2007" name="Genome Res.">
        <title>Genome characteristics of facultatively symbiotic Frankia sp. strains reflect host range and host plant biogeography.</title>
        <authorList>
            <person name="Normand P."/>
            <person name="Lapierre P."/>
            <person name="Tisa L.S."/>
            <person name="Gogarten J.P."/>
            <person name="Alloisio N."/>
            <person name="Bagnarol E."/>
            <person name="Bassi C.A."/>
            <person name="Berry A.M."/>
            <person name="Bickhart D.M."/>
            <person name="Choisne N."/>
            <person name="Couloux A."/>
            <person name="Cournoyer B."/>
            <person name="Cruveiller S."/>
            <person name="Daubin V."/>
            <person name="Demange N."/>
            <person name="Francino M.P."/>
            <person name="Goltsman E."/>
            <person name="Huang Y."/>
            <person name="Kopp O.R."/>
            <person name="Labarre L."/>
            <person name="Lapidus A."/>
            <person name="Lavire C."/>
            <person name="Marechal J."/>
            <person name="Martinez M."/>
            <person name="Mastronunzio J.E."/>
            <person name="Mullin B.C."/>
            <person name="Niemann J."/>
            <person name="Pujic P."/>
            <person name="Rawnsley T."/>
            <person name="Rouy Z."/>
            <person name="Schenowitz C."/>
            <person name="Sellstedt A."/>
            <person name="Tavares F."/>
            <person name="Tomkins J.P."/>
            <person name="Vallenet D."/>
            <person name="Valverde C."/>
            <person name="Wall L.G."/>
            <person name="Wang Y."/>
            <person name="Medigue C."/>
            <person name="Benson D.R."/>
        </authorList>
    </citation>
    <scope>NUCLEOTIDE SEQUENCE [LARGE SCALE GENOMIC DNA]</scope>
    <source>
        <strain evidence="3">DSM 45818 / CECT 9043 / CcI3</strain>
    </source>
</reference>
<dbReference type="RefSeq" id="WP_011436097.1">
    <property type="nucleotide sequence ID" value="NC_007777.1"/>
</dbReference>
<dbReference type="STRING" id="106370.Francci3_1658"/>
<dbReference type="HOGENOM" id="CLU_1183642_0_0_11"/>
<dbReference type="PROSITE" id="PS51257">
    <property type="entry name" value="PROKAR_LIPOPROTEIN"/>
    <property type="match status" value="1"/>
</dbReference>
<evidence type="ECO:0000313" key="2">
    <source>
        <dbReference type="EMBL" id="ABD11034.1"/>
    </source>
</evidence>
<dbReference type="EMBL" id="CP000249">
    <property type="protein sequence ID" value="ABD11034.1"/>
    <property type="molecule type" value="Genomic_DNA"/>
</dbReference>
<evidence type="ECO:0000313" key="3">
    <source>
        <dbReference type="Proteomes" id="UP000001937"/>
    </source>
</evidence>
<feature type="chain" id="PRO_5039602116" description="Lipoprotein" evidence="1">
    <location>
        <begin position="31"/>
        <end position="234"/>
    </location>
</feature>
<accession>Q2JCF8</accession>
<dbReference type="AlphaFoldDB" id="Q2JCF8"/>
<dbReference type="Proteomes" id="UP000001937">
    <property type="component" value="Chromosome"/>
</dbReference>
<keyword evidence="1" id="KW-0732">Signal</keyword>
<protein>
    <recommendedName>
        <fullName evidence="4">Lipoprotein</fullName>
    </recommendedName>
</protein>
<organism evidence="2 3">
    <name type="scientific">Frankia casuarinae (strain DSM 45818 / CECT 9043 / HFP020203 / CcI3)</name>
    <dbReference type="NCBI Taxonomy" id="106370"/>
    <lineage>
        <taxon>Bacteria</taxon>
        <taxon>Bacillati</taxon>
        <taxon>Actinomycetota</taxon>
        <taxon>Actinomycetes</taxon>
        <taxon>Frankiales</taxon>
        <taxon>Frankiaceae</taxon>
        <taxon>Frankia</taxon>
    </lineage>
</organism>
<sequence length="234" mass="24493">MRSQLWRGGVRRALLSLGLTFLLATSAACSGGGEKSNGLEKLPAGEVGTRTLQALRTATGVHVVGTEADPRSDAPAGYDLVMSGTVTRGTIDEYGQRTQIFKIKDDTYVRRGRAYYEGTGDAAAGNLLADRWVRLAPADAAKYSYFTLDRLAASLTSYVVGLSGPVRTEKLAGTQAVRAAGPDGTAFWAANTGPGYPLKVVVAGRSTNEITFDDYGTPATGTPPGDVVDLSNLG</sequence>
<dbReference type="KEGG" id="fra:Francci3_1658"/>